<dbReference type="Proteomes" id="UP001232750">
    <property type="component" value="Unassembled WGS sequence"/>
</dbReference>
<gene>
    <name evidence="2" type="ORF">QNJ86_00440</name>
</gene>
<comment type="caution">
    <text evidence="2">The sequence shown here is derived from an EMBL/GenBank/DDBJ whole genome shotgun (WGS) entry which is preliminary data.</text>
</comment>
<accession>A0ABT7DIB0</accession>
<name>A0ABT7DIB0_9ACTN</name>
<evidence type="ECO:0000256" key="1">
    <source>
        <dbReference type="SAM" id="Phobius"/>
    </source>
</evidence>
<keyword evidence="1" id="KW-1133">Transmembrane helix</keyword>
<sequence length="272" mass="29511">MLPYFKGYKMAVYVVAAIAPFAVLYAWSALAGRNMFATLEGMVALVVVFFACLLGLSRVLGSKADQKADALVSLYNDACDPPAFLEQGEPLAQVIEPPYTEAGSWFLSFYALALDDMGRTSEAATIGTAMVEGAKHAPNPAMRAGLLINMEPVVVRLFGPEAALGVIDEAEAALKQAGAQLDDRENFLSWERAILQARRDGNDEELLSRYTQIYPSASYLPRMRVQAAAEVAAIQRRRGDAAGERAALAFVVEHGNRLPVVREARERLAELG</sequence>
<feature type="transmembrane region" description="Helical" evidence="1">
    <location>
        <begin position="36"/>
        <end position="56"/>
    </location>
</feature>
<evidence type="ECO:0000313" key="3">
    <source>
        <dbReference type="Proteomes" id="UP001232750"/>
    </source>
</evidence>
<dbReference type="EMBL" id="JASJEU010000003">
    <property type="protein sequence ID" value="MDJ1649258.1"/>
    <property type="molecule type" value="Genomic_DNA"/>
</dbReference>
<evidence type="ECO:0008006" key="4">
    <source>
        <dbReference type="Google" id="ProtNLM"/>
    </source>
</evidence>
<proteinExistence type="predicted"/>
<evidence type="ECO:0000313" key="2">
    <source>
        <dbReference type="EMBL" id="MDJ1649258.1"/>
    </source>
</evidence>
<keyword evidence="1" id="KW-0812">Transmembrane</keyword>
<protein>
    <recommendedName>
        <fullName evidence="4">Tetratricopeptide repeat protein</fullName>
    </recommendedName>
</protein>
<organism evidence="2 3">
    <name type="scientific">Gordonibacter faecis</name>
    <dbReference type="NCBI Taxonomy" id="3047475"/>
    <lineage>
        <taxon>Bacteria</taxon>
        <taxon>Bacillati</taxon>
        <taxon>Actinomycetota</taxon>
        <taxon>Coriobacteriia</taxon>
        <taxon>Eggerthellales</taxon>
        <taxon>Eggerthellaceae</taxon>
        <taxon>Gordonibacter</taxon>
    </lineage>
</organism>
<keyword evidence="1" id="KW-0472">Membrane</keyword>
<feature type="transmembrane region" description="Helical" evidence="1">
    <location>
        <begin position="12"/>
        <end position="30"/>
    </location>
</feature>
<reference evidence="2 3" key="1">
    <citation type="submission" date="2023-05" db="EMBL/GenBank/DDBJ databases">
        <title>Gordonibacter KGMB12511T sp. nov., isolated from faeces of healthy Korean.</title>
        <authorList>
            <person name="Kim H.S."/>
            <person name="Kim J.-S."/>
            <person name="Suh M.K."/>
            <person name="Eom M.K."/>
            <person name="Do H.E."/>
            <person name="Lee J.-S."/>
        </authorList>
    </citation>
    <scope>NUCLEOTIDE SEQUENCE [LARGE SCALE GENOMIC DNA]</scope>
    <source>
        <strain evidence="2 3">KGMB12511</strain>
    </source>
</reference>
<keyword evidence="3" id="KW-1185">Reference proteome</keyword>
<dbReference type="RefSeq" id="WP_283830589.1">
    <property type="nucleotide sequence ID" value="NZ_JASJEU010000003.1"/>
</dbReference>